<evidence type="ECO:0000313" key="12">
    <source>
        <dbReference type="Proteomes" id="UP000235547"/>
    </source>
</evidence>
<dbReference type="EMBL" id="PNRG01000005">
    <property type="protein sequence ID" value="PMR82099.1"/>
    <property type="molecule type" value="Genomic_DNA"/>
</dbReference>
<evidence type="ECO:0000256" key="3">
    <source>
        <dbReference type="ARBA" id="ARBA00022448"/>
    </source>
</evidence>
<accession>A0A2N7UNV0</accession>
<evidence type="ECO:0000256" key="2">
    <source>
        <dbReference type="ARBA" id="ARBA00010072"/>
    </source>
</evidence>
<comment type="similarity">
    <text evidence="2">Belongs to the binding-protein-dependent transport system permease family. HisMQ subfamily.</text>
</comment>
<dbReference type="GO" id="GO:0043190">
    <property type="term" value="C:ATP-binding cassette (ABC) transporter complex"/>
    <property type="evidence" value="ECO:0007669"/>
    <property type="project" value="InterPro"/>
</dbReference>
<feature type="transmembrane region" description="Helical" evidence="9">
    <location>
        <begin position="365"/>
        <end position="387"/>
    </location>
</feature>
<comment type="subcellular location">
    <subcellularLocation>
        <location evidence="1">Cell inner membrane</location>
        <topology evidence="1">Multi-pass membrane protein</topology>
    </subcellularLocation>
    <subcellularLocation>
        <location evidence="9">Cell membrane</location>
        <topology evidence="9">Multi-pass membrane protein</topology>
    </subcellularLocation>
</comment>
<dbReference type="AlphaFoldDB" id="A0A2N7UNV0"/>
<dbReference type="InterPro" id="IPR043429">
    <property type="entry name" value="ArtM/GltK/GlnP/TcyL/YhdX-like"/>
</dbReference>
<dbReference type="PANTHER" id="PTHR30614">
    <property type="entry name" value="MEMBRANE COMPONENT OF AMINO ACID ABC TRANSPORTER"/>
    <property type="match status" value="1"/>
</dbReference>
<feature type="transmembrane region" description="Helical" evidence="9">
    <location>
        <begin position="24"/>
        <end position="43"/>
    </location>
</feature>
<keyword evidence="4" id="KW-1003">Cell membrane</keyword>
<evidence type="ECO:0000256" key="9">
    <source>
        <dbReference type="RuleBase" id="RU363032"/>
    </source>
</evidence>
<dbReference type="InterPro" id="IPR000515">
    <property type="entry name" value="MetI-like"/>
</dbReference>
<dbReference type="InterPro" id="IPR010065">
    <property type="entry name" value="AA_ABC_transptr_permease_3TM"/>
</dbReference>
<dbReference type="Proteomes" id="UP000235547">
    <property type="component" value="Unassembled WGS sequence"/>
</dbReference>
<sequence>MAARSPARSAGPKPPFWRDRAKRALIFQTVLIAAVAAFLIYIVGNTQDNLAARGITTGFGFLTNTAGFGIGQSLIEYSSQSTYGRTFLVGLLNTLLVSGFGVLAATLVGFTVGIARLSPNWLIARLANAYIEIFRNIPLLLQIFFWYFAVLRTLPSPRDSISLGEAIFINVRGLFLPEPLFESGFGLIPIAIGAALVASIALIIWNRRRHEATGKRIPAYWISLALMIGVPMLVLVGTGVPVTWEMPELRGFNFRGGITVIPEFLALWLALSIYTASFIAEIVRSGIQAIPHGQTEAAQALSLPRGLVLRLVVIPQALRVIIPPLTSQYLNLIKNSSLATAIGYPDLVSVFAGTTLNQTGQAIEVIAMTMAVYLTISLLVSMFMNWFNARVALVER</sequence>
<comment type="caution">
    <text evidence="11">The sequence shown here is derived from an EMBL/GenBank/DDBJ whole genome shotgun (WGS) entry which is preliminary data.</text>
</comment>
<organism evidence="11 12">
    <name type="scientific">Halomonas urumqiensis</name>
    <dbReference type="NCBI Taxonomy" id="1684789"/>
    <lineage>
        <taxon>Bacteria</taxon>
        <taxon>Pseudomonadati</taxon>
        <taxon>Pseudomonadota</taxon>
        <taxon>Gammaproteobacteria</taxon>
        <taxon>Oceanospirillales</taxon>
        <taxon>Halomonadaceae</taxon>
        <taxon>Halomonas</taxon>
    </lineage>
</organism>
<name>A0A2N7UNV0_9GAMM</name>
<dbReference type="GO" id="GO:0022857">
    <property type="term" value="F:transmembrane transporter activity"/>
    <property type="evidence" value="ECO:0007669"/>
    <property type="project" value="InterPro"/>
</dbReference>
<feature type="domain" description="ABC transmembrane type-1" evidence="10">
    <location>
        <begin position="91"/>
        <end position="384"/>
    </location>
</feature>
<keyword evidence="12" id="KW-1185">Reference proteome</keyword>
<feature type="transmembrane region" description="Helical" evidence="9">
    <location>
        <begin position="95"/>
        <end position="117"/>
    </location>
</feature>
<dbReference type="PROSITE" id="PS50928">
    <property type="entry name" value="ABC_TM1"/>
    <property type="match status" value="1"/>
</dbReference>
<evidence type="ECO:0000256" key="7">
    <source>
        <dbReference type="ARBA" id="ARBA00022989"/>
    </source>
</evidence>
<feature type="transmembrane region" description="Helical" evidence="9">
    <location>
        <begin position="264"/>
        <end position="283"/>
    </location>
</feature>
<feature type="transmembrane region" description="Helical" evidence="9">
    <location>
        <begin position="184"/>
        <end position="205"/>
    </location>
</feature>
<feature type="transmembrane region" description="Helical" evidence="9">
    <location>
        <begin position="217"/>
        <end position="244"/>
    </location>
</feature>
<dbReference type="InterPro" id="IPR035906">
    <property type="entry name" value="MetI-like_sf"/>
</dbReference>
<dbReference type="GO" id="GO:0006865">
    <property type="term" value="P:amino acid transport"/>
    <property type="evidence" value="ECO:0007669"/>
    <property type="project" value="UniProtKB-KW"/>
</dbReference>
<dbReference type="RefSeq" id="WP_102586769.1">
    <property type="nucleotide sequence ID" value="NZ_BNAE01000002.1"/>
</dbReference>
<dbReference type="PANTHER" id="PTHR30614:SF37">
    <property type="entry name" value="AMINO-ACID ABC TRANSPORTER PERMEASE PROTEIN YHDX-RELATED"/>
    <property type="match status" value="1"/>
</dbReference>
<evidence type="ECO:0000256" key="4">
    <source>
        <dbReference type="ARBA" id="ARBA00022475"/>
    </source>
</evidence>
<evidence type="ECO:0000256" key="5">
    <source>
        <dbReference type="ARBA" id="ARBA00022692"/>
    </source>
</evidence>
<evidence type="ECO:0000256" key="1">
    <source>
        <dbReference type="ARBA" id="ARBA00004429"/>
    </source>
</evidence>
<proteinExistence type="inferred from homology"/>
<dbReference type="Pfam" id="PF00528">
    <property type="entry name" value="BPD_transp_1"/>
    <property type="match status" value="1"/>
</dbReference>
<protein>
    <submittedName>
        <fullName evidence="11">Amino acid ABC transporter permease</fullName>
    </submittedName>
</protein>
<dbReference type="SUPFAM" id="SSF161098">
    <property type="entry name" value="MetI-like"/>
    <property type="match status" value="2"/>
</dbReference>
<keyword evidence="5 9" id="KW-0812">Transmembrane</keyword>
<reference evidence="11 12" key="1">
    <citation type="submission" date="2018-01" db="EMBL/GenBank/DDBJ databases">
        <title>Halomonas endophytica sp. nov., isolated from storage liquid in the stems of Populus euphratica.</title>
        <authorList>
            <person name="Chen C."/>
        </authorList>
    </citation>
    <scope>NUCLEOTIDE SEQUENCE [LARGE SCALE GENOMIC DNA]</scope>
    <source>
        <strain evidence="11 12">BZ-SZ-XJ27</strain>
    </source>
</reference>
<keyword evidence="3 9" id="KW-0813">Transport</keyword>
<dbReference type="NCBIfam" id="TIGR01726">
    <property type="entry name" value="HEQRo_perm_3TM"/>
    <property type="match status" value="1"/>
</dbReference>
<gene>
    <name evidence="11" type="ORF">C1H70_02540</name>
</gene>
<keyword evidence="8 9" id="KW-0472">Membrane</keyword>
<feature type="transmembrane region" description="Helical" evidence="9">
    <location>
        <begin position="55"/>
        <end position="75"/>
    </location>
</feature>
<dbReference type="CDD" id="cd06261">
    <property type="entry name" value="TM_PBP2"/>
    <property type="match status" value="1"/>
</dbReference>
<keyword evidence="7 9" id="KW-1133">Transmembrane helix</keyword>
<evidence type="ECO:0000256" key="8">
    <source>
        <dbReference type="ARBA" id="ARBA00023136"/>
    </source>
</evidence>
<evidence type="ECO:0000313" key="11">
    <source>
        <dbReference type="EMBL" id="PMR82099.1"/>
    </source>
</evidence>
<feature type="transmembrane region" description="Helical" evidence="9">
    <location>
        <begin position="129"/>
        <end position="149"/>
    </location>
</feature>
<dbReference type="OrthoDB" id="9808531at2"/>
<dbReference type="Gene3D" id="1.10.3720.10">
    <property type="entry name" value="MetI-like"/>
    <property type="match status" value="1"/>
</dbReference>
<evidence type="ECO:0000259" key="10">
    <source>
        <dbReference type="PROSITE" id="PS50928"/>
    </source>
</evidence>
<evidence type="ECO:0000256" key="6">
    <source>
        <dbReference type="ARBA" id="ARBA00022970"/>
    </source>
</evidence>
<keyword evidence="6" id="KW-0029">Amino-acid transport</keyword>